<dbReference type="PROSITE" id="PS01209">
    <property type="entry name" value="LDLRA_1"/>
    <property type="match status" value="1"/>
</dbReference>
<dbReference type="Pfam" id="PF05916">
    <property type="entry name" value="Sld5"/>
    <property type="match status" value="1"/>
</dbReference>
<dbReference type="SMART" id="SM00192">
    <property type="entry name" value="LDLa"/>
    <property type="match status" value="1"/>
</dbReference>
<dbReference type="PRINTS" id="PR00258">
    <property type="entry name" value="SPERACTRCPTR"/>
</dbReference>
<dbReference type="InterPro" id="IPR002172">
    <property type="entry name" value="LDrepeatLR_classA_rpt"/>
</dbReference>
<dbReference type="FunFam" id="2.40.10.10:FF:000068">
    <property type="entry name" value="transmembrane protease serine 2"/>
    <property type="match status" value="1"/>
</dbReference>
<dbReference type="InterPro" id="IPR023415">
    <property type="entry name" value="LDLR_class-A_CS"/>
</dbReference>
<organism evidence="19 20">
    <name type="scientific">Halocaridina rubra</name>
    <name type="common">Hawaiian red shrimp</name>
    <dbReference type="NCBI Taxonomy" id="373956"/>
    <lineage>
        <taxon>Eukaryota</taxon>
        <taxon>Metazoa</taxon>
        <taxon>Ecdysozoa</taxon>
        <taxon>Arthropoda</taxon>
        <taxon>Crustacea</taxon>
        <taxon>Multicrustacea</taxon>
        <taxon>Malacostraca</taxon>
        <taxon>Eumalacostraca</taxon>
        <taxon>Eucarida</taxon>
        <taxon>Decapoda</taxon>
        <taxon>Pleocyemata</taxon>
        <taxon>Caridea</taxon>
        <taxon>Atyoidea</taxon>
        <taxon>Atyidae</taxon>
        <taxon>Halocaridina</taxon>
    </lineage>
</organism>
<dbReference type="Pfam" id="PF00057">
    <property type="entry name" value="Ldl_recept_a"/>
    <property type="match status" value="1"/>
</dbReference>
<dbReference type="GO" id="GO:0005634">
    <property type="term" value="C:nucleus"/>
    <property type="evidence" value="ECO:0007669"/>
    <property type="project" value="UniProtKB-SubCell"/>
</dbReference>
<dbReference type="PANTHER" id="PTHR48071">
    <property type="entry name" value="SRCR DOMAIN-CONTAINING PROTEIN"/>
    <property type="match status" value="1"/>
</dbReference>
<dbReference type="PROSITE" id="PS00135">
    <property type="entry name" value="TRYPSIN_SER"/>
    <property type="match status" value="1"/>
</dbReference>
<evidence type="ECO:0000256" key="8">
    <source>
        <dbReference type="ARBA" id="ARBA00022801"/>
    </source>
</evidence>
<accession>A0AAN8X5W1</accession>
<dbReference type="InterPro" id="IPR043504">
    <property type="entry name" value="Peptidase_S1_PA_chymotrypsin"/>
</dbReference>
<name>A0AAN8X5W1_HALRR</name>
<dbReference type="PROSITE" id="PS00134">
    <property type="entry name" value="TRYPSIN_HIS"/>
    <property type="match status" value="1"/>
</dbReference>
<sequence length="904" mass="99576">MAKNFSYYPSYFSLSDILATQDRVPCKFEQTVYNLGFLDPSSGDKDIAVGTKLELPCWLARALSSSRRLIVSTQIPNNYREKYREILKADASVVDLHKLGPHFYEFGQHLLPLAGPEAPALANMLTQALRERLRGIMDSAQNTCEDEVTSQTVKLDELERTLFSAGQKALKDHKLWLSRRAHILTTSAMVEQHKKRKFNQCKSQIWTSSGHRQRIWIFLKTAPKMLTLVTYANIFPFLLLLFLSPGQSQNPVRVGQIRLAGGRGLHEGNIEIEVNGEWGFVCDDGFGFVEADLVCRSFGYEGAEKFTRNNHFGKNTKEYLRSPVKFWTSGAACARGFDSFRECVVSTVGLADCGSTEVAGVVCRTPFSQCPVGRFPCATSSACIQRQQVCDTLLNCPDNSDEASTLCDDLGVIRVVSNTRTNIPGAALGTVYVKHKSIWGTVCDDNLGSKDAQVICRSLGYGRGWALSFPSSYLGRGRGKIWVDSPSCRGNERWLGLCPGLLWGESSCGHHEDAGIFCYDGGLEARFVRVAGSQSAGTGRVEIKLGGVWGGVCSAAFDDYDAQVYCRMLGYNGDAIARRRTGKSAGPMWNINFDCLGYESSIQQCRVRFMNNTCAQDDTAGVICSEKAGRIDAELQALLPENCGQSEDASTQFLTSLAKVRGGTTPSRFDSPWLVSLRLRQKLGGRLVCGGAIISEYYVVTAAHCLSSAGKLNLVVRVGDYNSDVVGDAEEDFYIDKVWIHEAYNEMAFEDNDIALLKIEKKGRRGIIFGPQVRPLCLPSISESYRNLASCTFAGWGRLFKEGEAVSRPREATTEILPDSQCEGIFGGPHNYTSSMLCVGDPTQRVNPCSGDSGGPLVCKSNGRHTLYGLVSKGFNCDYFRAPDVFTRVAKHLRWMLVKLAVSQ</sequence>
<dbReference type="InterPro" id="IPR018114">
    <property type="entry name" value="TRYPSIN_HIS"/>
</dbReference>
<evidence type="ECO:0000256" key="16">
    <source>
        <dbReference type="RuleBase" id="RU363034"/>
    </source>
</evidence>
<evidence type="ECO:0000256" key="2">
    <source>
        <dbReference type="ARBA" id="ARBA00004167"/>
    </source>
</evidence>
<evidence type="ECO:0000256" key="9">
    <source>
        <dbReference type="ARBA" id="ARBA00022825"/>
    </source>
</evidence>
<evidence type="ECO:0000256" key="14">
    <source>
        <dbReference type="ARBA" id="ARBA00023242"/>
    </source>
</evidence>
<dbReference type="Pfam" id="PF00089">
    <property type="entry name" value="Trypsin"/>
    <property type="match status" value="1"/>
</dbReference>
<dbReference type="InterPro" id="IPR001254">
    <property type="entry name" value="Trypsin_dom"/>
</dbReference>
<evidence type="ECO:0000259" key="17">
    <source>
        <dbReference type="PROSITE" id="PS50240"/>
    </source>
</evidence>
<dbReference type="PROSITE" id="PS50287">
    <property type="entry name" value="SRCR_2"/>
    <property type="match status" value="3"/>
</dbReference>
<evidence type="ECO:0000256" key="11">
    <source>
        <dbReference type="ARBA" id="ARBA00023136"/>
    </source>
</evidence>
<dbReference type="Gene3D" id="3.10.250.10">
    <property type="entry name" value="SRCR-like domain"/>
    <property type="match status" value="3"/>
</dbReference>
<feature type="domain" description="SRCR" evidence="18">
    <location>
        <begin position="528"/>
        <end position="625"/>
    </location>
</feature>
<feature type="domain" description="SRCR" evidence="18">
    <location>
        <begin position="257"/>
        <end position="364"/>
    </location>
</feature>
<evidence type="ECO:0000256" key="1">
    <source>
        <dbReference type="ARBA" id="ARBA00004123"/>
    </source>
</evidence>
<dbReference type="CDD" id="cd00190">
    <property type="entry name" value="Tryp_SPc"/>
    <property type="match status" value="1"/>
</dbReference>
<dbReference type="FunFam" id="3.10.250.10:FF:000016">
    <property type="entry name" value="Scavenger receptor cysteine-rich protein type 12"/>
    <property type="match status" value="2"/>
</dbReference>
<dbReference type="AlphaFoldDB" id="A0AAN8X5W1"/>
<dbReference type="PROSITE" id="PS00420">
    <property type="entry name" value="SRCR_1"/>
    <property type="match status" value="1"/>
</dbReference>
<feature type="domain" description="SRCR" evidence="18">
    <location>
        <begin position="413"/>
        <end position="519"/>
    </location>
</feature>
<feature type="domain" description="Peptidase S1" evidence="17">
    <location>
        <begin position="660"/>
        <end position="901"/>
    </location>
</feature>
<keyword evidence="14" id="KW-0539">Nucleus</keyword>
<keyword evidence="8 16" id="KW-0378">Hydrolase</keyword>
<dbReference type="CDD" id="cd11713">
    <property type="entry name" value="GINS_A_psf3"/>
    <property type="match status" value="1"/>
</dbReference>
<dbReference type="SMART" id="SM00020">
    <property type="entry name" value="Tryp_SPc"/>
    <property type="match status" value="1"/>
</dbReference>
<dbReference type="SMART" id="SM00202">
    <property type="entry name" value="SR"/>
    <property type="match status" value="3"/>
</dbReference>
<dbReference type="Gene3D" id="2.40.10.10">
    <property type="entry name" value="Trypsin-like serine proteases"/>
    <property type="match status" value="1"/>
</dbReference>
<dbReference type="SUPFAM" id="SSF50494">
    <property type="entry name" value="Trypsin-like serine proteases"/>
    <property type="match status" value="1"/>
</dbReference>
<dbReference type="GO" id="GO:0006508">
    <property type="term" value="P:proteolysis"/>
    <property type="evidence" value="ECO:0007669"/>
    <property type="project" value="UniProtKB-KW"/>
</dbReference>
<keyword evidence="9 16" id="KW-0720">Serine protease</keyword>
<feature type="disulfide bond" evidence="15">
    <location>
        <begin position="595"/>
        <end position="605"/>
    </location>
</feature>
<evidence type="ECO:0000256" key="6">
    <source>
        <dbReference type="ARBA" id="ARBA00022729"/>
    </source>
</evidence>
<feature type="disulfide bond" evidence="15">
    <location>
        <begin position="488"/>
        <end position="498"/>
    </location>
</feature>
<dbReference type="Proteomes" id="UP001381693">
    <property type="component" value="Unassembled WGS sequence"/>
</dbReference>
<keyword evidence="5" id="KW-0235">DNA replication</keyword>
<dbReference type="SUPFAM" id="SSF158573">
    <property type="entry name" value="GINS helical bundle-like"/>
    <property type="match status" value="1"/>
</dbReference>
<evidence type="ECO:0000256" key="7">
    <source>
        <dbReference type="ARBA" id="ARBA00022737"/>
    </source>
</evidence>
<dbReference type="PRINTS" id="PR00722">
    <property type="entry name" value="CHYMOTRYPSIN"/>
</dbReference>
<dbReference type="SUPFAM" id="SSF160059">
    <property type="entry name" value="PriA/YqbF domain"/>
    <property type="match status" value="1"/>
</dbReference>
<dbReference type="Gene3D" id="1.20.58.2050">
    <property type="match status" value="1"/>
</dbReference>
<evidence type="ECO:0000313" key="20">
    <source>
        <dbReference type="Proteomes" id="UP001381693"/>
    </source>
</evidence>
<dbReference type="FunFam" id="3.10.250.10:FF:000001">
    <property type="entry name" value="Lysyl oxidase 4 isoform X1"/>
    <property type="match status" value="1"/>
</dbReference>
<feature type="disulfide bond" evidence="15">
    <location>
        <begin position="333"/>
        <end position="343"/>
    </location>
</feature>
<comment type="caution">
    <text evidence="19">The sequence shown here is derived from an EMBL/GenBank/DDBJ whole genome shotgun (WGS) entry which is preliminary data.</text>
</comment>
<dbReference type="InterPro" id="IPR036224">
    <property type="entry name" value="GINS_bundle-like_dom_sf"/>
</dbReference>
<dbReference type="InterPro" id="IPR055221">
    <property type="entry name" value="PSF3_N"/>
</dbReference>
<dbReference type="InterPro" id="IPR001190">
    <property type="entry name" value="SRCR"/>
</dbReference>
<keyword evidence="11" id="KW-0472">Membrane</keyword>
<proteinExistence type="predicted"/>
<dbReference type="InterPro" id="IPR021151">
    <property type="entry name" value="GINS_A"/>
</dbReference>
<keyword evidence="4" id="KW-0812">Transmembrane</keyword>
<dbReference type="InterPro" id="IPR036772">
    <property type="entry name" value="SRCR-like_dom_sf"/>
</dbReference>
<evidence type="ECO:0000256" key="13">
    <source>
        <dbReference type="ARBA" id="ARBA00023180"/>
    </source>
</evidence>
<gene>
    <name evidence="19" type="primary">GINS3</name>
    <name evidence="19" type="ORF">SK128_010470</name>
</gene>
<keyword evidence="12 15" id="KW-1015">Disulfide bond</keyword>
<dbReference type="InterPro" id="IPR009003">
    <property type="entry name" value="Peptidase_S1_PA"/>
</dbReference>
<protein>
    <submittedName>
        <fullName evidence="19">DNA replication complex GINS protein PSF3</fullName>
    </submittedName>
</protein>
<evidence type="ECO:0000256" key="10">
    <source>
        <dbReference type="ARBA" id="ARBA00022989"/>
    </source>
</evidence>
<dbReference type="EMBL" id="JAXCGZ010009539">
    <property type="protein sequence ID" value="KAK7076826.1"/>
    <property type="molecule type" value="Genomic_DNA"/>
</dbReference>
<comment type="subcellular location">
    <subcellularLocation>
        <location evidence="2">Membrane</location>
        <topology evidence="2">Single-pass membrane protein</topology>
    </subcellularLocation>
    <subcellularLocation>
        <location evidence="1">Nucleus</location>
    </subcellularLocation>
</comment>
<evidence type="ECO:0000256" key="15">
    <source>
        <dbReference type="PROSITE-ProRule" id="PRU00196"/>
    </source>
</evidence>
<dbReference type="SUPFAM" id="SSF57424">
    <property type="entry name" value="LDL receptor-like module"/>
    <property type="match status" value="1"/>
</dbReference>
<dbReference type="SUPFAM" id="SSF56487">
    <property type="entry name" value="SRCR-like"/>
    <property type="match status" value="3"/>
</dbReference>
<evidence type="ECO:0000256" key="3">
    <source>
        <dbReference type="ARBA" id="ARBA00022670"/>
    </source>
</evidence>
<evidence type="ECO:0000313" key="19">
    <source>
        <dbReference type="EMBL" id="KAK7076826.1"/>
    </source>
</evidence>
<dbReference type="PROSITE" id="PS50240">
    <property type="entry name" value="TRYPSIN_DOM"/>
    <property type="match status" value="1"/>
</dbReference>
<dbReference type="InterPro" id="IPR038437">
    <property type="entry name" value="GINS_Psf3_sf"/>
</dbReference>
<dbReference type="PROSITE" id="PS50068">
    <property type="entry name" value="LDLRA_2"/>
    <property type="match status" value="1"/>
</dbReference>
<dbReference type="CDD" id="cd21693">
    <property type="entry name" value="GINS_B_Psf3"/>
    <property type="match status" value="1"/>
</dbReference>
<evidence type="ECO:0000256" key="5">
    <source>
        <dbReference type="ARBA" id="ARBA00022705"/>
    </source>
</evidence>
<dbReference type="InterPro" id="IPR001314">
    <property type="entry name" value="Peptidase_S1A"/>
</dbReference>
<evidence type="ECO:0000256" key="12">
    <source>
        <dbReference type="ARBA" id="ARBA00023157"/>
    </source>
</evidence>
<dbReference type="Pfam" id="PF22466">
    <property type="entry name" value="PSF3_N"/>
    <property type="match status" value="1"/>
</dbReference>
<dbReference type="GO" id="GO:0004252">
    <property type="term" value="F:serine-type endopeptidase activity"/>
    <property type="evidence" value="ECO:0007669"/>
    <property type="project" value="InterPro"/>
</dbReference>
<comment type="caution">
    <text evidence="15">Lacks conserved residue(s) required for the propagation of feature annotation.</text>
</comment>
<dbReference type="Gene3D" id="4.10.400.10">
    <property type="entry name" value="Low-density Lipoprotein Receptor"/>
    <property type="match status" value="1"/>
</dbReference>
<dbReference type="GO" id="GO:0016020">
    <property type="term" value="C:membrane"/>
    <property type="evidence" value="ECO:0007669"/>
    <property type="project" value="UniProtKB-SubCell"/>
</dbReference>
<reference evidence="19 20" key="1">
    <citation type="submission" date="2023-11" db="EMBL/GenBank/DDBJ databases">
        <title>Halocaridina rubra genome assembly.</title>
        <authorList>
            <person name="Smith C."/>
        </authorList>
    </citation>
    <scope>NUCLEOTIDE SEQUENCE [LARGE SCALE GENOMIC DNA]</scope>
    <source>
        <strain evidence="19">EP-1</strain>
        <tissue evidence="19">Whole</tissue>
    </source>
</reference>
<dbReference type="Pfam" id="PF00530">
    <property type="entry name" value="SRCR"/>
    <property type="match status" value="3"/>
</dbReference>
<keyword evidence="7" id="KW-0677">Repeat</keyword>
<dbReference type="InterPro" id="IPR033116">
    <property type="entry name" value="TRYPSIN_SER"/>
</dbReference>
<dbReference type="GO" id="GO:0006260">
    <property type="term" value="P:DNA replication"/>
    <property type="evidence" value="ECO:0007669"/>
    <property type="project" value="UniProtKB-KW"/>
</dbReference>
<keyword evidence="13" id="KW-0325">Glycoprotein</keyword>
<keyword evidence="3 16" id="KW-0645">Protease</keyword>
<evidence type="ECO:0000259" key="18">
    <source>
        <dbReference type="PROSITE" id="PS50287"/>
    </source>
</evidence>
<keyword evidence="6" id="KW-0732">Signal</keyword>
<keyword evidence="10" id="KW-1133">Transmembrane helix</keyword>
<dbReference type="CDD" id="cd00112">
    <property type="entry name" value="LDLa"/>
    <property type="match status" value="1"/>
</dbReference>
<evidence type="ECO:0000256" key="4">
    <source>
        <dbReference type="ARBA" id="ARBA00022692"/>
    </source>
</evidence>
<keyword evidence="20" id="KW-1185">Reference proteome</keyword>
<dbReference type="InterPro" id="IPR036055">
    <property type="entry name" value="LDL_receptor-like_sf"/>
</dbReference>
<dbReference type="PANTHER" id="PTHR48071:SF18">
    <property type="entry name" value="DELETED IN MALIGNANT BRAIN TUMORS 1 PROTEIN-RELATED"/>
    <property type="match status" value="1"/>
</dbReference>